<accession>A0A8J3FES3</accession>
<name>A0A8J3FES3_9ACTN</name>
<evidence type="ECO:0000313" key="3">
    <source>
        <dbReference type="Proteomes" id="UP000662200"/>
    </source>
</evidence>
<sequence length="241" mass="26091">MGRHSARRRRGAAWPAAALAVAGLAALLPWRAVTAQDVRSAAGPPVRIMPMGDSITWGTGSRDGGGWRAPLYARLTAAGHRVDFVGPLRHGAGPDPDLAAYPGWRVDRLRERVPTLMAAYRPDIVLIHVGTNDLRRVDRLDSVAERLAALLGEIRANRPSTAVVLARLAPADEPAVQERIGWYNDRVVLLARRYGAAVADMTALDPRRDLADPLHPNDRGYAEMAARWAAALAPALPPRRA</sequence>
<protein>
    <recommendedName>
        <fullName evidence="1">SGNH hydrolase-type esterase domain-containing protein</fullName>
    </recommendedName>
</protein>
<dbReference type="SUPFAM" id="SSF52266">
    <property type="entry name" value="SGNH hydrolase"/>
    <property type="match status" value="1"/>
</dbReference>
<dbReference type="InterPro" id="IPR013830">
    <property type="entry name" value="SGNH_hydro"/>
</dbReference>
<reference evidence="2" key="2">
    <citation type="submission" date="2020-09" db="EMBL/GenBank/DDBJ databases">
        <authorList>
            <person name="Sun Q."/>
            <person name="Ohkuma M."/>
        </authorList>
    </citation>
    <scope>NUCLEOTIDE SEQUENCE</scope>
    <source>
        <strain evidence="2">JCM 3091</strain>
    </source>
</reference>
<feature type="domain" description="SGNH hydrolase-type esterase" evidence="1">
    <location>
        <begin position="51"/>
        <end position="222"/>
    </location>
</feature>
<evidence type="ECO:0000259" key="1">
    <source>
        <dbReference type="Pfam" id="PF13472"/>
    </source>
</evidence>
<dbReference type="Gene3D" id="3.40.50.1110">
    <property type="entry name" value="SGNH hydrolase"/>
    <property type="match status" value="1"/>
</dbReference>
<dbReference type="InterPro" id="IPR051532">
    <property type="entry name" value="Ester_Hydrolysis_Enzymes"/>
</dbReference>
<dbReference type="Pfam" id="PF13472">
    <property type="entry name" value="Lipase_GDSL_2"/>
    <property type="match status" value="1"/>
</dbReference>
<dbReference type="PANTHER" id="PTHR30383:SF5">
    <property type="entry name" value="SGNH HYDROLASE-TYPE ESTERASE DOMAIN-CONTAINING PROTEIN"/>
    <property type="match status" value="1"/>
</dbReference>
<dbReference type="AlphaFoldDB" id="A0A8J3FES3"/>
<organism evidence="2 3">
    <name type="scientific">Pilimelia terevasa</name>
    <dbReference type="NCBI Taxonomy" id="53372"/>
    <lineage>
        <taxon>Bacteria</taxon>
        <taxon>Bacillati</taxon>
        <taxon>Actinomycetota</taxon>
        <taxon>Actinomycetes</taxon>
        <taxon>Micromonosporales</taxon>
        <taxon>Micromonosporaceae</taxon>
        <taxon>Pilimelia</taxon>
    </lineage>
</organism>
<reference evidence="2" key="1">
    <citation type="journal article" date="2014" name="Int. J. Syst. Evol. Microbiol.">
        <title>Complete genome sequence of Corynebacterium casei LMG S-19264T (=DSM 44701T), isolated from a smear-ripened cheese.</title>
        <authorList>
            <consortium name="US DOE Joint Genome Institute (JGI-PGF)"/>
            <person name="Walter F."/>
            <person name="Albersmeier A."/>
            <person name="Kalinowski J."/>
            <person name="Ruckert C."/>
        </authorList>
    </citation>
    <scope>NUCLEOTIDE SEQUENCE</scope>
    <source>
        <strain evidence="2">JCM 3091</strain>
    </source>
</reference>
<dbReference type="GO" id="GO:0004622">
    <property type="term" value="F:phosphatidylcholine lysophospholipase activity"/>
    <property type="evidence" value="ECO:0007669"/>
    <property type="project" value="TreeGrafter"/>
</dbReference>
<dbReference type="PANTHER" id="PTHR30383">
    <property type="entry name" value="THIOESTERASE 1/PROTEASE 1/LYSOPHOSPHOLIPASE L1"/>
    <property type="match status" value="1"/>
</dbReference>
<dbReference type="InterPro" id="IPR036514">
    <property type="entry name" value="SGNH_hydro_sf"/>
</dbReference>
<gene>
    <name evidence="2" type="ORF">GCM10010124_04840</name>
</gene>
<evidence type="ECO:0000313" key="2">
    <source>
        <dbReference type="EMBL" id="GGK15258.1"/>
    </source>
</evidence>
<dbReference type="Proteomes" id="UP000662200">
    <property type="component" value="Unassembled WGS sequence"/>
</dbReference>
<keyword evidence="3" id="KW-1185">Reference proteome</keyword>
<dbReference type="EMBL" id="BMQC01000001">
    <property type="protein sequence ID" value="GGK15258.1"/>
    <property type="molecule type" value="Genomic_DNA"/>
</dbReference>
<dbReference type="RefSeq" id="WP_189112464.1">
    <property type="nucleotide sequence ID" value="NZ_BMQC01000001.1"/>
</dbReference>
<comment type="caution">
    <text evidence="2">The sequence shown here is derived from an EMBL/GenBank/DDBJ whole genome shotgun (WGS) entry which is preliminary data.</text>
</comment>
<proteinExistence type="predicted"/>